<dbReference type="PANTHER" id="PTHR21505">
    <property type="entry name" value="MADF DOMAIN-CONTAINING PROTEIN-RELATED"/>
    <property type="match status" value="1"/>
</dbReference>
<dbReference type="Proteomes" id="UP000494040">
    <property type="component" value="Unassembled WGS sequence"/>
</dbReference>
<sequence length="141" mass="15942">MRSSFRKELNKIEEQEYIDVSLSLGVGSRSSRNTFKRPRSKADQVLEKISKRLDQQQQTSDKKMHDAFGAYVAEKLRSLQKNMECLCQKLINDAIFMAEVGKLNITSKIVTEDMSPPTPTSNTQSEKVIITAFLGAVDPEE</sequence>
<keyword evidence="2" id="KW-1185">Reference proteome</keyword>
<reference evidence="1" key="1">
    <citation type="submission" date="2022-01" db="UniProtKB">
        <authorList>
            <consortium name="EnsemblMetazoa"/>
        </authorList>
    </citation>
    <scope>IDENTIFICATION</scope>
</reference>
<evidence type="ECO:0000313" key="2">
    <source>
        <dbReference type="Proteomes" id="UP000494040"/>
    </source>
</evidence>
<protein>
    <submittedName>
        <fullName evidence="1">Uncharacterized protein</fullName>
    </submittedName>
</protein>
<dbReference type="RefSeq" id="XP_014253997.1">
    <property type="nucleotide sequence ID" value="XM_014398511.2"/>
</dbReference>
<name>A0A8I6RYH4_CIMLE</name>
<dbReference type="OrthoDB" id="6629425at2759"/>
<dbReference type="EnsemblMetazoa" id="XM_014398511.2">
    <property type="protein sequence ID" value="XP_014253997.1"/>
    <property type="gene ID" value="LOC106669195"/>
</dbReference>
<dbReference type="PANTHER" id="PTHR21505:SF8">
    <property type="entry name" value="DPT-YFP REPRESSOR BY OVEREXPRESSION, ISOFORM D-RELATED"/>
    <property type="match status" value="1"/>
</dbReference>
<dbReference type="AlphaFoldDB" id="A0A8I6RYH4"/>
<dbReference type="GeneID" id="106669195"/>
<organism evidence="1 2">
    <name type="scientific">Cimex lectularius</name>
    <name type="common">Bed bug</name>
    <name type="synonym">Acanthia lectularia</name>
    <dbReference type="NCBI Taxonomy" id="79782"/>
    <lineage>
        <taxon>Eukaryota</taxon>
        <taxon>Metazoa</taxon>
        <taxon>Ecdysozoa</taxon>
        <taxon>Arthropoda</taxon>
        <taxon>Hexapoda</taxon>
        <taxon>Insecta</taxon>
        <taxon>Pterygota</taxon>
        <taxon>Neoptera</taxon>
        <taxon>Paraneoptera</taxon>
        <taxon>Hemiptera</taxon>
        <taxon>Heteroptera</taxon>
        <taxon>Panheteroptera</taxon>
        <taxon>Cimicomorpha</taxon>
        <taxon>Cimicidae</taxon>
        <taxon>Cimex</taxon>
    </lineage>
</organism>
<evidence type="ECO:0000313" key="1">
    <source>
        <dbReference type="EnsemblMetazoa" id="XP_014253997.1"/>
    </source>
</evidence>
<dbReference type="KEGG" id="clec:106669195"/>
<proteinExistence type="predicted"/>
<accession>A0A8I6RYH4</accession>